<gene>
    <name evidence="2" type="ORF">SNR37_002664</name>
</gene>
<dbReference type="RefSeq" id="WP_329774591.1">
    <property type="nucleotide sequence ID" value="NZ_JAYDYW010000004.1"/>
</dbReference>
<organism evidence="2 3">
    <name type="scientific">Agarivorans aestuarii</name>
    <dbReference type="NCBI Taxonomy" id="1563703"/>
    <lineage>
        <taxon>Bacteria</taxon>
        <taxon>Pseudomonadati</taxon>
        <taxon>Pseudomonadota</taxon>
        <taxon>Gammaproteobacteria</taxon>
        <taxon>Alteromonadales</taxon>
        <taxon>Alteromonadaceae</taxon>
        <taxon>Agarivorans</taxon>
    </lineage>
</organism>
<keyword evidence="3" id="KW-1185">Reference proteome</keyword>
<reference evidence="3" key="1">
    <citation type="submission" date="2023-07" db="EMBL/GenBank/DDBJ databases">
        <title>Draft genome sequence of Agarivorans aestuarii strain ZMCS4, a CAZymes producing bacteria isolated from the marine brown algae Clodostephus spongiosus.</title>
        <authorList>
            <person name="Lorente B."/>
            <person name="Cabral C."/>
            <person name="Frias J."/>
            <person name="Faria J."/>
            <person name="Toubarro D."/>
        </authorList>
    </citation>
    <scope>NUCLEOTIDE SEQUENCE [LARGE SCALE GENOMIC DNA]</scope>
    <source>
        <strain evidence="3">ZMCS4</strain>
    </source>
</reference>
<proteinExistence type="predicted"/>
<feature type="transmembrane region" description="Helical" evidence="1">
    <location>
        <begin position="112"/>
        <end position="135"/>
    </location>
</feature>
<dbReference type="EMBL" id="JAYDYW010000004">
    <property type="protein sequence ID" value="MEE1673250.1"/>
    <property type="molecule type" value="Genomic_DNA"/>
</dbReference>
<dbReference type="Proteomes" id="UP001310248">
    <property type="component" value="Unassembled WGS sequence"/>
</dbReference>
<protein>
    <submittedName>
        <fullName evidence="2">Uncharacterized protein</fullName>
    </submittedName>
</protein>
<evidence type="ECO:0000256" key="1">
    <source>
        <dbReference type="SAM" id="Phobius"/>
    </source>
</evidence>
<feature type="transmembrane region" description="Helical" evidence="1">
    <location>
        <begin position="12"/>
        <end position="33"/>
    </location>
</feature>
<keyword evidence="1" id="KW-1133">Transmembrane helix</keyword>
<keyword evidence="1" id="KW-0472">Membrane</keyword>
<reference evidence="2 3" key="2">
    <citation type="submission" date="2023-12" db="EMBL/GenBank/DDBJ databases">
        <authorList>
            <consortium name="Cladostephus spongiosus"/>
            <person name="Lorente B."/>
            <person name="Cabral C."/>
            <person name="Frias J."/>
            <person name="Faria J."/>
            <person name="Toubarro D."/>
        </authorList>
    </citation>
    <scope>NUCLEOTIDE SEQUENCE [LARGE SCALE GENOMIC DNA]</scope>
    <source>
        <strain evidence="2 3">ZMCS4</strain>
    </source>
</reference>
<accession>A0ABU7G1W1</accession>
<keyword evidence="1" id="KW-0812">Transmembrane</keyword>
<sequence>MLQRIQSQISGKLVLALFFAANLVYLTMLTYSIPMLLKYSGGLPIFDMSPLGYSYEEAMALLTALGEEGRNAYASIQLPLDILYPLLFALCYFALLQWLIRLGELSNRFCLYLSIIPIFVCVFDYAENICIWLMIQAFPTISENLVLTSSFFTLLKSVSTMIYFIGLILVVVFLISRRIIRLVAAKAS</sequence>
<evidence type="ECO:0000313" key="3">
    <source>
        <dbReference type="Proteomes" id="UP001310248"/>
    </source>
</evidence>
<comment type="caution">
    <text evidence="2">The sequence shown here is derived from an EMBL/GenBank/DDBJ whole genome shotgun (WGS) entry which is preliminary data.</text>
</comment>
<evidence type="ECO:0000313" key="2">
    <source>
        <dbReference type="EMBL" id="MEE1673250.1"/>
    </source>
</evidence>
<name>A0ABU7G1W1_9ALTE</name>
<feature type="transmembrane region" description="Helical" evidence="1">
    <location>
        <begin position="155"/>
        <end position="176"/>
    </location>
</feature>
<feature type="transmembrane region" description="Helical" evidence="1">
    <location>
        <begin position="82"/>
        <end position="100"/>
    </location>
</feature>